<dbReference type="PANTHER" id="PTHR44591:SF25">
    <property type="entry name" value="CHEMOTAXIS TWO-COMPONENT RESPONSE REGULATOR"/>
    <property type="match status" value="1"/>
</dbReference>
<dbReference type="InterPro" id="IPR050595">
    <property type="entry name" value="Bact_response_regulator"/>
</dbReference>
<dbReference type="SUPFAM" id="SSF52172">
    <property type="entry name" value="CheY-like"/>
    <property type="match status" value="1"/>
</dbReference>
<reference evidence="4" key="2">
    <citation type="submission" date="2023-07" db="EMBL/GenBank/DDBJ databases">
        <authorList>
            <person name="Sun H."/>
        </authorList>
    </citation>
    <scope>NUCLEOTIDE SEQUENCE</scope>
    <source>
        <strain evidence="4">05753</strain>
    </source>
</reference>
<dbReference type="Pfam" id="PF00072">
    <property type="entry name" value="Response_reg"/>
    <property type="match status" value="1"/>
</dbReference>
<dbReference type="Gene3D" id="3.40.50.2300">
    <property type="match status" value="1"/>
</dbReference>
<evidence type="ECO:0000256" key="1">
    <source>
        <dbReference type="ARBA" id="ARBA00022553"/>
    </source>
</evidence>
<comment type="caution">
    <text evidence="4">The sequence shown here is derived from an EMBL/GenBank/DDBJ whole genome shotgun (WGS) entry which is preliminary data.</text>
</comment>
<evidence type="ECO:0000259" key="3">
    <source>
        <dbReference type="PROSITE" id="PS50110"/>
    </source>
</evidence>
<keyword evidence="1 2" id="KW-0597">Phosphoprotein</keyword>
<sequence>MVSIIDDEMAVRRGTSSLLRSLGFSVKTFVSAEEFLSSNDIAKTFCIVSDVQMPGMSGIDLYEHIRAQDRQIPFIFITAFSETLVRSRVGGEICVLQKPFAADKLVEFIRSVVPAAD</sequence>
<dbReference type="PROSITE" id="PS50110">
    <property type="entry name" value="RESPONSE_REGULATORY"/>
    <property type="match status" value="1"/>
</dbReference>
<protein>
    <submittedName>
        <fullName evidence="4">Response regulator</fullName>
    </submittedName>
</protein>
<dbReference type="InterPro" id="IPR001789">
    <property type="entry name" value="Sig_transdc_resp-reg_receiver"/>
</dbReference>
<keyword evidence="5" id="KW-1185">Reference proteome</keyword>
<proteinExistence type="predicted"/>
<evidence type="ECO:0000313" key="4">
    <source>
        <dbReference type="EMBL" id="MDO1585299.1"/>
    </source>
</evidence>
<accession>A0ABT8T3G9</accession>
<feature type="domain" description="Response regulatory" evidence="3">
    <location>
        <begin position="1"/>
        <end position="113"/>
    </location>
</feature>
<dbReference type="Proteomes" id="UP001169006">
    <property type="component" value="Unassembled WGS sequence"/>
</dbReference>
<evidence type="ECO:0000256" key="2">
    <source>
        <dbReference type="PROSITE-ProRule" id="PRU00169"/>
    </source>
</evidence>
<name>A0ABT8T3G9_9HYPH</name>
<dbReference type="PANTHER" id="PTHR44591">
    <property type="entry name" value="STRESS RESPONSE REGULATOR PROTEIN 1"/>
    <property type="match status" value="1"/>
</dbReference>
<evidence type="ECO:0000313" key="5">
    <source>
        <dbReference type="Proteomes" id="UP001169006"/>
    </source>
</evidence>
<dbReference type="InterPro" id="IPR011006">
    <property type="entry name" value="CheY-like_superfamily"/>
</dbReference>
<gene>
    <name evidence="4" type="ORF">Q2T52_24675</name>
</gene>
<dbReference type="RefSeq" id="WP_302079587.1">
    <property type="nucleotide sequence ID" value="NZ_JAUKWQ010000014.1"/>
</dbReference>
<organism evidence="4 5">
    <name type="scientific">Rhizobium oryzicola</name>
    <dbReference type="NCBI Taxonomy" id="1232668"/>
    <lineage>
        <taxon>Bacteria</taxon>
        <taxon>Pseudomonadati</taxon>
        <taxon>Pseudomonadota</taxon>
        <taxon>Alphaproteobacteria</taxon>
        <taxon>Hyphomicrobiales</taxon>
        <taxon>Rhizobiaceae</taxon>
        <taxon>Rhizobium/Agrobacterium group</taxon>
        <taxon>Rhizobium</taxon>
    </lineage>
</organism>
<reference evidence="4" key="1">
    <citation type="journal article" date="2015" name="Int. J. Syst. Evol. Microbiol.">
        <title>Rhizobium oryzicola sp. nov., potential plant-growth-promoting endophytic bacteria isolated from rice roots.</title>
        <authorList>
            <person name="Zhang X.X."/>
            <person name="Gao J.S."/>
            <person name="Cao Y.H."/>
            <person name="Sheirdil R.A."/>
            <person name="Wang X.C."/>
            <person name="Zhang L."/>
        </authorList>
    </citation>
    <scope>NUCLEOTIDE SEQUENCE</scope>
    <source>
        <strain evidence="4">05753</strain>
    </source>
</reference>
<dbReference type="SMART" id="SM00448">
    <property type="entry name" value="REC"/>
    <property type="match status" value="1"/>
</dbReference>
<feature type="modified residue" description="4-aspartylphosphate" evidence="2">
    <location>
        <position position="50"/>
    </location>
</feature>
<dbReference type="EMBL" id="JAUKWQ010000014">
    <property type="protein sequence ID" value="MDO1585299.1"/>
    <property type="molecule type" value="Genomic_DNA"/>
</dbReference>